<feature type="transmembrane region" description="Helical" evidence="7">
    <location>
        <begin position="98"/>
        <end position="116"/>
    </location>
</feature>
<evidence type="ECO:0000256" key="6">
    <source>
        <dbReference type="ARBA" id="ARBA00023136"/>
    </source>
</evidence>
<gene>
    <name evidence="9" type="ORF">C8D82_1148</name>
</gene>
<dbReference type="Gene3D" id="3.40.720.10">
    <property type="entry name" value="Alkaline Phosphatase, subunit A"/>
    <property type="match status" value="1"/>
</dbReference>
<accession>A0A2U1AY93</accession>
<keyword evidence="3 9" id="KW-0808">Transferase</keyword>
<dbReference type="GO" id="GO:0005886">
    <property type="term" value="C:plasma membrane"/>
    <property type="evidence" value="ECO:0007669"/>
    <property type="project" value="UniProtKB-SubCell"/>
</dbReference>
<dbReference type="GO" id="GO:0009244">
    <property type="term" value="P:lipopolysaccharide core region biosynthetic process"/>
    <property type="evidence" value="ECO:0007669"/>
    <property type="project" value="TreeGrafter"/>
</dbReference>
<evidence type="ECO:0000313" key="10">
    <source>
        <dbReference type="Proteomes" id="UP000245959"/>
    </source>
</evidence>
<dbReference type="SUPFAM" id="SSF53649">
    <property type="entry name" value="Alkaline phosphatase-like"/>
    <property type="match status" value="1"/>
</dbReference>
<feature type="transmembrane region" description="Helical" evidence="7">
    <location>
        <begin position="39"/>
        <end position="58"/>
    </location>
</feature>
<comment type="caution">
    <text evidence="9">The sequence shown here is derived from an EMBL/GenBank/DDBJ whole genome shotgun (WGS) entry which is preliminary data.</text>
</comment>
<keyword evidence="10" id="KW-1185">Reference proteome</keyword>
<evidence type="ECO:0000256" key="5">
    <source>
        <dbReference type="ARBA" id="ARBA00022989"/>
    </source>
</evidence>
<name>A0A2U1AY93_9BACT</name>
<keyword evidence="6 7" id="KW-0472">Membrane</keyword>
<evidence type="ECO:0000256" key="7">
    <source>
        <dbReference type="SAM" id="Phobius"/>
    </source>
</evidence>
<evidence type="ECO:0000259" key="8">
    <source>
        <dbReference type="Pfam" id="PF00884"/>
    </source>
</evidence>
<feature type="transmembrane region" description="Helical" evidence="7">
    <location>
        <begin position="201"/>
        <end position="228"/>
    </location>
</feature>
<dbReference type="InterPro" id="IPR040423">
    <property type="entry name" value="PEA_transferase"/>
</dbReference>
<feature type="transmembrane region" description="Helical" evidence="7">
    <location>
        <begin position="240"/>
        <end position="257"/>
    </location>
</feature>
<dbReference type="InterPro" id="IPR017850">
    <property type="entry name" value="Alkaline_phosphatase_core_sf"/>
</dbReference>
<keyword evidence="5 7" id="KW-1133">Transmembrane helix</keyword>
<feature type="domain" description="Sulfatase N-terminal" evidence="8">
    <location>
        <begin position="310"/>
        <end position="579"/>
    </location>
</feature>
<dbReference type="EMBL" id="QEKH01000014">
    <property type="protein sequence ID" value="PVY41395.1"/>
    <property type="molecule type" value="Genomic_DNA"/>
</dbReference>
<dbReference type="PANTHER" id="PTHR30443">
    <property type="entry name" value="INNER MEMBRANE PROTEIN"/>
    <property type="match status" value="1"/>
</dbReference>
<comment type="subcellular location">
    <subcellularLocation>
        <location evidence="1">Cell membrane</location>
        <topology evidence="1">Multi-pass membrane protein</topology>
    </subcellularLocation>
</comment>
<evidence type="ECO:0000256" key="2">
    <source>
        <dbReference type="ARBA" id="ARBA00022475"/>
    </source>
</evidence>
<feature type="transmembrane region" description="Helical" evidence="7">
    <location>
        <begin position="122"/>
        <end position="143"/>
    </location>
</feature>
<organism evidence="9 10">
    <name type="scientific">Victivallis vadensis</name>
    <dbReference type="NCBI Taxonomy" id="172901"/>
    <lineage>
        <taxon>Bacteria</taxon>
        <taxon>Pseudomonadati</taxon>
        <taxon>Lentisphaerota</taxon>
        <taxon>Lentisphaeria</taxon>
        <taxon>Victivallales</taxon>
        <taxon>Victivallaceae</taxon>
        <taxon>Victivallis</taxon>
    </lineage>
</organism>
<protein>
    <submittedName>
        <fullName evidence="9">Glucan phosphoethanolaminetransferase (Alkaline phosphatase superfamily)</fullName>
    </submittedName>
</protein>
<dbReference type="CDD" id="cd16017">
    <property type="entry name" value="LptA"/>
    <property type="match status" value="1"/>
</dbReference>
<evidence type="ECO:0000256" key="3">
    <source>
        <dbReference type="ARBA" id="ARBA00022679"/>
    </source>
</evidence>
<dbReference type="AlphaFoldDB" id="A0A2U1AY93"/>
<dbReference type="InterPro" id="IPR058130">
    <property type="entry name" value="PEA_transf_C"/>
</dbReference>
<evidence type="ECO:0000313" key="9">
    <source>
        <dbReference type="EMBL" id="PVY41395.1"/>
    </source>
</evidence>
<reference evidence="9 10" key="1">
    <citation type="submission" date="2018-04" db="EMBL/GenBank/DDBJ databases">
        <title>Genomic Encyclopedia of Type Strains, Phase IV (KMG-IV): sequencing the most valuable type-strain genomes for metagenomic binning, comparative biology and taxonomic classification.</title>
        <authorList>
            <person name="Goeker M."/>
        </authorList>
    </citation>
    <scope>NUCLEOTIDE SEQUENCE [LARGE SCALE GENOMIC DNA]</scope>
    <source>
        <strain evidence="9 10">DSM 14823</strain>
    </source>
</reference>
<dbReference type="GO" id="GO:0016776">
    <property type="term" value="F:phosphotransferase activity, phosphate group as acceptor"/>
    <property type="evidence" value="ECO:0007669"/>
    <property type="project" value="TreeGrafter"/>
</dbReference>
<sequence>MAGLKKWFPPAILTQSGGMAERKEVIVGRFGFGRIPRRAAVLCGAVSGMVALVCIGYLRCCPGDYIEPATMWKLTASAILYAAALSAALLLKRRWARLVYFAFPAVLAWEEALNFAPVDRYYAAYQLAFAMLAAAWCWCADAVAGELIAKRCRWLAGLPTLLLGGTLFLLPVTILAHRLTSGRKFTYDSIQAVYQTEPAEAFYYCFTHFIGIFLLLLGAAVCCGVFWLNRLGKKEPAPRGVLIATAAVTLALSPWILQEFTGREALNRTKVLFTDSLGYFDVIESYAAGDAARLAEVEKSVEKSGDDGIYVLIIGESHSRRHSSAYGYETDTTPFLRRAAAAPDCVLMKEVYSCHVQTMQVLTMLLTARNQYEKRSEGMYPSIFDVANYCSYETVFLSNQYPHGRFDSPVAALASGARQGIWLNTMEDFILWRARPDGALLERLPELLQGKRKLVVVHLMGSHGPYFRRYPEKFRPELEWYPYDKSILYTDTLLEKMIGMFRENPRVKAAVYVSDHSEVPGVGHAADLFEPEMTEIPMFLYLSETLRKQRSALEWTLRKNAGRVFTNDLVFELMLDLMGIRHRFCTPALRIASPEYALKPEEARTLWGALPLERAGAE</sequence>
<dbReference type="Pfam" id="PF00884">
    <property type="entry name" value="Sulfatase"/>
    <property type="match status" value="1"/>
</dbReference>
<dbReference type="PANTHER" id="PTHR30443:SF2">
    <property type="entry name" value="PHOSPHOETHANOLAMINE TRANSFERASE EPTC"/>
    <property type="match status" value="1"/>
</dbReference>
<dbReference type="InterPro" id="IPR000917">
    <property type="entry name" value="Sulfatase_N"/>
</dbReference>
<evidence type="ECO:0000256" key="4">
    <source>
        <dbReference type="ARBA" id="ARBA00022692"/>
    </source>
</evidence>
<keyword evidence="4 7" id="KW-0812">Transmembrane</keyword>
<feature type="transmembrane region" description="Helical" evidence="7">
    <location>
        <begin position="155"/>
        <end position="176"/>
    </location>
</feature>
<dbReference type="Proteomes" id="UP000245959">
    <property type="component" value="Unassembled WGS sequence"/>
</dbReference>
<evidence type="ECO:0000256" key="1">
    <source>
        <dbReference type="ARBA" id="ARBA00004651"/>
    </source>
</evidence>
<feature type="transmembrane region" description="Helical" evidence="7">
    <location>
        <begin position="70"/>
        <end position="91"/>
    </location>
</feature>
<keyword evidence="2" id="KW-1003">Cell membrane</keyword>
<proteinExistence type="predicted"/>